<name>A0ABV5W0E4_9BACL</name>
<gene>
    <name evidence="1" type="ORF">ACFFNY_20870</name>
</gene>
<protein>
    <recommendedName>
        <fullName evidence="3">DUF4145 domain-containing protein</fullName>
    </recommendedName>
</protein>
<dbReference type="Proteomes" id="UP001589619">
    <property type="component" value="Unassembled WGS sequence"/>
</dbReference>
<evidence type="ECO:0000313" key="2">
    <source>
        <dbReference type="Proteomes" id="UP001589619"/>
    </source>
</evidence>
<comment type="caution">
    <text evidence="1">The sequence shown here is derived from an EMBL/GenBank/DDBJ whole genome shotgun (WGS) entry which is preliminary data.</text>
</comment>
<dbReference type="EMBL" id="JBHMAG010000014">
    <property type="protein sequence ID" value="MFB9754029.1"/>
    <property type="molecule type" value="Genomic_DNA"/>
</dbReference>
<evidence type="ECO:0008006" key="3">
    <source>
        <dbReference type="Google" id="ProtNLM"/>
    </source>
</evidence>
<accession>A0ABV5W0E4</accession>
<evidence type="ECO:0000313" key="1">
    <source>
        <dbReference type="EMBL" id="MFB9754029.1"/>
    </source>
</evidence>
<reference evidence="1 2" key="1">
    <citation type="submission" date="2024-09" db="EMBL/GenBank/DDBJ databases">
        <authorList>
            <person name="Sun Q."/>
            <person name="Mori K."/>
        </authorList>
    </citation>
    <scope>NUCLEOTIDE SEQUENCE [LARGE SCALE GENOMIC DNA]</scope>
    <source>
        <strain evidence="1 2">JCM 12520</strain>
    </source>
</reference>
<dbReference type="InterPro" id="IPR038026">
    <property type="entry name" value="MtlR-like_sf"/>
</dbReference>
<sequence>MIDKHRIIDRINNLNEEFLDHLNEIVDRYEEQHNKFMEETSGENNFQVILRAHLYIEFEMKELLHIKLKHPQELGEQVKFSDTLRISLAIGAIPLELKNAISYVNRIRNKFAHDLNYQFNEATHKKFIDNFSNDMKNDYLRRLEKNIDNGFLTTKLKEALFTVWFVLIDLRLVSDEIRVELKNLYK</sequence>
<organism evidence="1 2">
    <name type="scientific">Paenibacillus hodogayensis</name>
    <dbReference type="NCBI Taxonomy" id="279208"/>
    <lineage>
        <taxon>Bacteria</taxon>
        <taxon>Bacillati</taxon>
        <taxon>Bacillota</taxon>
        <taxon>Bacilli</taxon>
        <taxon>Bacillales</taxon>
        <taxon>Paenibacillaceae</taxon>
        <taxon>Paenibacillus</taxon>
    </lineage>
</organism>
<keyword evidence="2" id="KW-1185">Reference proteome</keyword>
<dbReference type="Gene3D" id="1.20.120.330">
    <property type="entry name" value="Nucleotidyltransferases domain 2"/>
    <property type="match status" value="1"/>
</dbReference>
<dbReference type="RefSeq" id="WP_344914489.1">
    <property type="nucleotide sequence ID" value="NZ_BAAAYO010000013.1"/>
</dbReference>
<dbReference type="SUPFAM" id="SSF158668">
    <property type="entry name" value="MtlR-like"/>
    <property type="match status" value="1"/>
</dbReference>
<proteinExistence type="predicted"/>